<feature type="compositionally biased region" description="Pro residues" evidence="1">
    <location>
        <begin position="675"/>
        <end position="689"/>
    </location>
</feature>
<dbReference type="InterPro" id="IPR037962">
    <property type="entry name" value="Neuralized"/>
</dbReference>
<dbReference type="InterPro" id="IPR043136">
    <property type="entry name" value="B30.2/SPRY_sf"/>
</dbReference>
<evidence type="ECO:0000259" key="2">
    <source>
        <dbReference type="PROSITE" id="PS51065"/>
    </source>
</evidence>
<evidence type="ECO:0000256" key="1">
    <source>
        <dbReference type="SAM" id="MobiDB-lite"/>
    </source>
</evidence>
<dbReference type="PANTHER" id="PTHR12429">
    <property type="entry name" value="NEURALIZED"/>
    <property type="match status" value="1"/>
</dbReference>
<accession>A0A7S1B0E1</accession>
<dbReference type="PANTHER" id="PTHR12429:SF8">
    <property type="entry name" value="NEURALIZED-LIKE PROTEIN 2"/>
    <property type="match status" value="1"/>
</dbReference>
<reference evidence="3" key="1">
    <citation type="submission" date="2021-01" db="EMBL/GenBank/DDBJ databases">
        <authorList>
            <person name="Corre E."/>
            <person name="Pelletier E."/>
            <person name="Niang G."/>
            <person name="Scheremetjew M."/>
            <person name="Finn R."/>
            <person name="Kale V."/>
            <person name="Holt S."/>
            <person name="Cochrane G."/>
            <person name="Meng A."/>
            <person name="Brown T."/>
            <person name="Cohen L."/>
        </authorList>
    </citation>
    <scope>NUCLEOTIDE SEQUENCE</scope>
</reference>
<dbReference type="Gene3D" id="2.60.120.920">
    <property type="match status" value="1"/>
</dbReference>
<sequence length="718" mass="77314">MRPPHPRSTSIGGGVMAGELPAVPARHVGKVVQRTTWTARSPSPVRTASRTSWTTSSTAPPAPRRAFSPHPNPTAPLVPVGHQAPAPMQKMNYTAPVPVPPGYSYVLSQQSLIAPQPATFAPQTVLDQTLPQTGLDRTIPCMPVAPTFAVNRMNPDLVLEPSCTNFAGEAAALAEALEREISQISAGHHSAPRADGDVGNHFASLLSSLEARVDLMAQMQHTRAQIERHAWSAQGSHTDGLSAASDSGLGDLGVQTLSTAPSSSMALDDLRHRISTMVEAVPSDQYLWSHVKEQRGCLLKLVNQVRDMKSHLGSFQNMSRSAVDVQQVTPSASEGKLGTLDADSALDNTQLQVTQVSLPTLEHTASLGKDAHAPVASVDMNVRSQLQDALNTAIAHDSRVQELQMQLHKERERQKLTSERWETERSRLLEELKVVRSTPEARRSNVSAQRAASPVLLPCPEDNDIGMVQRPIVSLPLAAFEDYAPSTVPIGGKLPPLTAPFSQSVRGTNIELSQGGFCARRIRGCRQSVVLGTQPLERQELGWYFEVIVKETVNGWVGGLGIGVTTNKPSDLKRVPDKAWRMPSTFIVGYWGCVFLDGRERRTRWRADSLTQGQRVGLLVTGDGRGDLIVFVDGLPVVRADGAVPSGLSSAEFLHPVVDVFAATLSVELQQRAQPPSPPWSRDPTPPGSPASVTRSLCSSAFSRATVSTPTAARSLVP</sequence>
<dbReference type="PROSITE" id="PS51065">
    <property type="entry name" value="NHR"/>
    <property type="match status" value="1"/>
</dbReference>
<feature type="compositionally biased region" description="Low complexity" evidence="1">
    <location>
        <begin position="46"/>
        <end position="69"/>
    </location>
</feature>
<proteinExistence type="predicted"/>
<dbReference type="Pfam" id="PF07177">
    <property type="entry name" value="Neuralized"/>
    <property type="match status" value="1"/>
</dbReference>
<protein>
    <recommendedName>
        <fullName evidence="2">NHR domain-containing protein</fullName>
    </recommendedName>
</protein>
<feature type="domain" description="NHR" evidence="2">
    <location>
        <begin position="498"/>
        <end position="672"/>
    </location>
</feature>
<feature type="region of interest" description="Disordered" evidence="1">
    <location>
        <begin position="672"/>
        <end position="695"/>
    </location>
</feature>
<dbReference type="EMBL" id="HBFQ01063925">
    <property type="protein sequence ID" value="CAD8870916.1"/>
    <property type="molecule type" value="Transcribed_RNA"/>
</dbReference>
<dbReference type="InterPro" id="IPR006573">
    <property type="entry name" value="NHR_dom"/>
</dbReference>
<dbReference type="AlphaFoldDB" id="A0A7S1B0E1"/>
<feature type="region of interest" description="Disordered" evidence="1">
    <location>
        <begin position="33"/>
        <end position="78"/>
    </location>
</feature>
<gene>
    <name evidence="3" type="ORF">NSCI0253_LOCUS45273</name>
</gene>
<evidence type="ECO:0000313" key="3">
    <source>
        <dbReference type="EMBL" id="CAD8870916.1"/>
    </source>
</evidence>
<organism evidence="3">
    <name type="scientific">Noctiluca scintillans</name>
    <name type="common">Sea sparkle</name>
    <name type="synonym">Red tide dinoflagellate</name>
    <dbReference type="NCBI Taxonomy" id="2966"/>
    <lineage>
        <taxon>Eukaryota</taxon>
        <taxon>Sar</taxon>
        <taxon>Alveolata</taxon>
        <taxon>Dinophyceae</taxon>
        <taxon>Noctilucales</taxon>
        <taxon>Noctilucaceae</taxon>
        <taxon>Noctiluca</taxon>
    </lineage>
</organism>
<dbReference type="SMART" id="SM00588">
    <property type="entry name" value="NEUZ"/>
    <property type="match status" value="1"/>
</dbReference>
<name>A0A7S1B0E1_NOCSC</name>